<dbReference type="Gene3D" id="3.10.20.230">
    <property type="entry name" value="Doublecortin domain"/>
    <property type="match status" value="1"/>
</dbReference>
<keyword evidence="9" id="KW-1185">Reference proteome</keyword>
<evidence type="ECO:0000313" key="8">
    <source>
        <dbReference type="EnsemblMetazoa" id="HelroP137730"/>
    </source>
</evidence>
<evidence type="ECO:0000256" key="4">
    <source>
        <dbReference type="ARBA" id="ARBA00022737"/>
    </source>
</evidence>
<evidence type="ECO:0000313" key="9">
    <source>
        <dbReference type="Proteomes" id="UP000015101"/>
    </source>
</evidence>
<dbReference type="Pfam" id="PF03607">
    <property type="entry name" value="DCX"/>
    <property type="match status" value="1"/>
</dbReference>
<dbReference type="SUPFAM" id="SSF89837">
    <property type="entry name" value="Doublecortin (DC)"/>
    <property type="match status" value="1"/>
</dbReference>
<proteinExistence type="predicted"/>
<organism evidence="8 9">
    <name type="scientific">Helobdella robusta</name>
    <name type="common">Californian leech</name>
    <dbReference type="NCBI Taxonomy" id="6412"/>
    <lineage>
        <taxon>Eukaryota</taxon>
        <taxon>Metazoa</taxon>
        <taxon>Spiralia</taxon>
        <taxon>Lophotrochozoa</taxon>
        <taxon>Annelida</taxon>
        <taxon>Clitellata</taxon>
        <taxon>Hirudinea</taxon>
        <taxon>Rhynchobdellida</taxon>
        <taxon>Glossiphoniidae</taxon>
        <taxon>Helobdella</taxon>
    </lineage>
</organism>
<dbReference type="PANTHER" id="PTHR23005:SF4">
    <property type="entry name" value="OXYGEN-REGULATED PROTEIN 1"/>
    <property type="match status" value="1"/>
</dbReference>
<evidence type="ECO:0000256" key="5">
    <source>
        <dbReference type="ARBA" id="ARBA00023273"/>
    </source>
</evidence>
<dbReference type="InParanoid" id="T1EIN0"/>
<comment type="subcellular location">
    <subcellularLocation>
        <location evidence="1">Cell projection</location>
    </subcellularLocation>
    <subcellularLocation>
        <location evidence="2">Cytoplasm</location>
    </subcellularLocation>
</comment>
<reference evidence="8" key="3">
    <citation type="submission" date="2015-06" db="UniProtKB">
        <authorList>
            <consortium name="EnsemblMetazoa"/>
        </authorList>
    </citation>
    <scope>IDENTIFICATION</scope>
</reference>
<dbReference type="OMA" id="IPITHFI"/>
<accession>T1EIN0</accession>
<dbReference type="EnsemblMetazoa" id="HelroT137730">
    <property type="protein sequence ID" value="HelroP137730"/>
    <property type="gene ID" value="HelroG137730"/>
</dbReference>
<dbReference type="GO" id="GO:0005737">
    <property type="term" value="C:cytoplasm"/>
    <property type="evidence" value="ECO:0007669"/>
    <property type="project" value="UniProtKB-SubCell"/>
</dbReference>
<name>T1EIN0_HELRO</name>
<sequence>SFSCSQRAVRVKFYRNGDKYFTGLLYPLNFSRYKDFETLLKDLSSSNFCDKRIMPFGVRTIFTLSGIKITSVNQMEEGESYVCSSSNLFVPMDYINQTCNPKW</sequence>
<reference evidence="7 9" key="2">
    <citation type="journal article" date="2013" name="Nature">
        <title>Insights into bilaterian evolution from three spiralian genomes.</title>
        <authorList>
            <person name="Simakov O."/>
            <person name="Marletaz F."/>
            <person name="Cho S.J."/>
            <person name="Edsinger-Gonzales E."/>
            <person name="Havlak P."/>
            <person name="Hellsten U."/>
            <person name="Kuo D.H."/>
            <person name="Larsson T."/>
            <person name="Lv J."/>
            <person name="Arendt D."/>
            <person name="Savage R."/>
            <person name="Osoegawa K."/>
            <person name="de Jong P."/>
            <person name="Grimwood J."/>
            <person name="Chapman J.A."/>
            <person name="Shapiro H."/>
            <person name="Aerts A."/>
            <person name="Otillar R.P."/>
            <person name="Terry A.Y."/>
            <person name="Boore J.L."/>
            <person name="Grigoriev I.V."/>
            <person name="Lindberg D.R."/>
            <person name="Seaver E.C."/>
            <person name="Weisblat D.A."/>
            <person name="Putnam N.H."/>
            <person name="Rokhsar D.S."/>
        </authorList>
    </citation>
    <scope>NUCLEOTIDE SEQUENCE</scope>
</reference>
<evidence type="ECO:0000256" key="1">
    <source>
        <dbReference type="ARBA" id="ARBA00004316"/>
    </source>
</evidence>
<keyword evidence="4" id="KW-0677">Repeat</keyword>
<dbReference type="InterPro" id="IPR036572">
    <property type="entry name" value="Doublecortin_dom_sf"/>
</dbReference>
<evidence type="ECO:0000313" key="7">
    <source>
        <dbReference type="EMBL" id="ESO07543.1"/>
    </source>
</evidence>
<dbReference type="EMBL" id="KB096183">
    <property type="protein sequence ID" value="ESO07543.1"/>
    <property type="molecule type" value="Genomic_DNA"/>
</dbReference>
<dbReference type="GO" id="GO:0035556">
    <property type="term" value="P:intracellular signal transduction"/>
    <property type="evidence" value="ECO:0007669"/>
    <property type="project" value="InterPro"/>
</dbReference>
<dbReference type="HOGENOM" id="CLU_2518957_0_0_1"/>
<dbReference type="Proteomes" id="UP000015101">
    <property type="component" value="Unassembled WGS sequence"/>
</dbReference>
<dbReference type="GO" id="GO:0043005">
    <property type="term" value="C:neuron projection"/>
    <property type="evidence" value="ECO:0007669"/>
    <property type="project" value="UniProtKB-ARBA"/>
</dbReference>
<dbReference type="EMBL" id="AMQM01003472">
    <property type="status" value="NOT_ANNOTATED_CDS"/>
    <property type="molecule type" value="Genomic_DNA"/>
</dbReference>
<gene>
    <name evidence="8" type="primary">20196430</name>
    <name evidence="7" type="ORF">HELRODRAFT_137730</name>
</gene>
<dbReference type="RefSeq" id="XP_009014154.1">
    <property type="nucleotide sequence ID" value="XM_009015906.1"/>
</dbReference>
<dbReference type="CTD" id="20196430"/>
<dbReference type="KEGG" id="hro:HELRODRAFT_137730"/>
<reference evidence="9" key="1">
    <citation type="submission" date="2012-12" db="EMBL/GenBank/DDBJ databases">
        <authorList>
            <person name="Hellsten U."/>
            <person name="Grimwood J."/>
            <person name="Chapman J.A."/>
            <person name="Shapiro H."/>
            <person name="Aerts A."/>
            <person name="Otillar R.P."/>
            <person name="Terry A.Y."/>
            <person name="Boore J.L."/>
            <person name="Simakov O."/>
            <person name="Marletaz F."/>
            <person name="Cho S.-J."/>
            <person name="Edsinger-Gonzales E."/>
            <person name="Havlak P."/>
            <person name="Kuo D.-H."/>
            <person name="Larsson T."/>
            <person name="Lv J."/>
            <person name="Arendt D."/>
            <person name="Savage R."/>
            <person name="Osoegawa K."/>
            <person name="de Jong P."/>
            <person name="Lindberg D.R."/>
            <person name="Seaver E.C."/>
            <person name="Weisblat D.A."/>
            <person name="Putnam N.H."/>
            <person name="Grigoriev I.V."/>
            <person name="Rokhsar D.S."/>
        </authorList>
    </citation>
    <scope>NUCLEOTIDE SEQUENCE</scope>
</reference>
<dbReference type="PANTHER" id="PTHR23005">
    <property type="entry name" value="RETINITIS PIGMENTOSA 1 PROTEIN"/>
    <property type="match status" value="1"/>
</dbReference>
<keyword evidence="3" id="KW-0963">Cytoplasm</keyword>
<dbReference type="InterPro" id="IPR003533">
    <property type="entry name" value="Doublecortin_dom"/>
</dbReference>
<protein>
    <recommendedName>
        <fullName evidence="6">Doublecortin domain-containing protein</fullName>
    </recommendedName>
</protein>
<keyword evidence="5" id="KW-0966">Cell projection</keyword>
<dbReference type="eggNOG" id="KOG3757">
    <property type="taxonomic scope" value="Eukaryota"/>
</dbReference>
<dbReference type="AlphaFoldDB" id="T1EIN0"/>
<evidence type="ECO:0000259" key="6">
    <source>
        <dbReference type="PROSITE" id="PS50309"/>
    </source>
</evidence>
<dbReference type="PROSITE" id="PS50309">
    <property type="entry name" value="DC"/>
    <property type="match status" value="1"/>
</dbReference>
<dbReference type="GeneID" id="20196430"/>
<evidence type="ECO:0000256" key="2">
    <source>
        <dbReference type="ARBA" id="ARBA00004496"/>
    </source>
</evidence>
<feature type="domain" description="Doublecortin" evidence="6">
    <location>
        <begin position="9"/>
        <end position="95"/>
    </location>
</feature>
<dbReference type="SMART" id="SM00537">
    <property type="entry name" value="DCX"/>
    <property type="match status" value="1"/>
</dbReference>
<dbReference type="OrthoDB" id="1738954at2759"/>
<dbReference type="STRING" id="6412.T1EIN0"/>
<evidence type="ECO:0000256" key="3">
    <source>
        <dbReference type="ARBA" id="ARBA00022490"/>
    </source>
</evidence>